<dbReference type="Gene3D" id="3.30.360.10">
    <property type="entry name" value="Dihydrodipicolinate Reductase, domain 2"/>
    <property type="match status" value="1"/>
</dbReference>
<evidence type="ECO:0000256" key="1">
    <source>
        <dbReference type="ARBA" id="ARBA00010928"/>
    </source>
</evidence>
<dbReference type="PANTHER" id="PTHR46368:SF4">
    <property type="entry name" value="OS10G0403700 PROTEIN"/>
    <property type="match status" value="1"/>
</dbReference>
<name>A0A5P1E785_ASPOF</name>
<evidence type="ECO:0000313" key="4">
    <source>
        <dbReference type="Proteomes" id="UP000243459"/>
    </source>
</evidence>
<dbReference type="InterPro" id="IPR055170">
    <property type="entry name" value="GFO_IDH_MocA-like_dom"/>
</dbReference>
<proteinExistence type="inferred from homology"/>
<sequence>MHHPRTAKMKELLMDPTRFGQLRTVNSIFTFAADPDFLENDIRVKPDLDAHGALGDAGWYCIRAILWATDYQLPNRAIALRNPILNTAGVILACGSSLIWDDGKVATFHCSFLSHLTMEITALGTKGTLHLSDFIIPYEESSAEFSFSSNAGFDELVTRWDPMPSKHVVATESPQEVRMVAEFARLAAGIKRSGLEPERKWPEITRKTQLVLDAVKASIGKGFEAVEIVG</sequence>
<comment type="similarity">
    <text evidence="1">Belongs to the Gfo/Idh/MocA family.</text>
</comment>
<accession>A0A5P1E785</accession>
<dbReference type="Proteomes" id="UP000243459">
    <property type="component" value="Chromosome 9"/>
</dbReference>
<dbReference type="EMBL" id="CM007389">
    <property type="protein sequence ID" value="ONK58484.1"/>
    <property type="molecule type" value="Genomic_DNA"/>
</dbReference>
<protein>
    <recommendedName>
        <fullName evidence="2">GFO/IDH/MocA-like oxidoreductase domain-containing protein</fullName>
    </recommendedName>
</protein>
<organism evidence="3 4">
    <name type="scientific">Asparagus officinalis</name>
    <name type="common">Garden asparagus</name>
    <dbReference type="NCBI Taxonomy" id="4686"/>
    <lineage>
        <taxon>Eukaryota</taxon>
        <taxon>Viridiplantae</taxon>
        <taxon>Streptophyta</taxon>
        <taxon>Embryophyta</taxon>
        <taxon>Tracheophyta</taxon>
        <taxon>Spermatophyta</taxon>
        <taxon>Magnoliopsida</taxon>
        <taxon>Liliopsida</taxon>
        <taxon>Asparagales</taxon>
        <taxon>Asparagaceae</taxon>
        <taxon>Asparagoideae</taxon>
        <taxon>Asparagus</taxon>
    </lineage>
</organism>
<feature type="domain" description="GFO/IDH/MocA-like oxidoreductase" evidence="2">
    <location>
        <begin position="14"/>
        <end position="129"/>
    </location>
</feature>
<gene>
    <name evidence="3" type="ORF">A4U43_C09F13520</name>
</gene>
<dbReference type="PANTHER" id="PTHR46368">
    <property type="match status" value="1"/>
</dbReference>
<evidence type="ECO:0000259" key="2">
    <source>
        <dbReference type="Pfam" id="PF22725"/>
    </source>
</evidence>
<evidence type="ECO:0000313" key="3">
    <source>
        <dbReference type="EMBL" id="ONK58484.1"/>
    </source>
</evidence>
<dbReference type="AlphaFoldDB" id="A0A5P1E785"/>
<dbReference type="SUPFAM" id="SSF55347">
    <property type="entry name" value="Glyceraldehyde-3-phosphate dehydrogenase-like, C-terminal domain"/>
    <property type="match status" value="1"/>
</dbReference>
<reference evidence="4" key="1">
    <citation type="journal article" date="2017" name="Nat. Commun.">
        <title>The asparagus genome sheds light on the origin and evolution of a young Y chromosome.</title>
        <authorList>
            <person name="Harkess A."/>
            <person name="Zhou J."/>
            <person name="Xu C."/>
            <person name="Bowers J.E."/>
            <person name="Van der Hulst R."/>
            <person name="Ayyampalayam S."/>
            <person name="Mercati F."/>
            <person name="Riccardi P."/>
            <person name="McKain M.R."/>
            <person name="Kakrana A."/>
            <person name="Tang H."/>
            <person name="Ray J."/>
            <person name="Groenendijk J."/>
            <person name="Arikit S."/>
            <person name="Mathioni S.M."/>
            <person name="Nakano M."/>
            <person name="Shan H."/>
            <person name="Telgmann-Rauber A."/>
            <person name="Kanno A."/>
            <person name="Yue Z."/>
            <person name="Chen H."/>
            <person name="Li W."/>
            <person name="Chen Y."/>
            <person name="Xu X."/>
            <person name="Zhang Y."/>
            <person name="Luo S."/>
            <person name="Chen H."/>
            <person name="Gao J."/>
            <person name="Mao Z."/>
            <person name="Pires J.C."/>
            <person name="Luo M."/>
            <person name="Kudrna D."/>
            <person name="Wing R.A."/>
            <person name="Meyers B.C."/>
            <person name="Yi K."/>
            <person name="Kong H."/>
            <person name="Lavrijsen P."/>
            <person name="Sunseri F."/>
            <person name="Falavigna A."/>
            <person name="Ye Y."/>
            <person name="Leebens-Mack J.H."/>
            <person name="Chen G."/>
        </authorList>
    </citation>
    <scope>NUCLEOTIDE SEQUENCE [LARGE SCALE GENOMIC DNA]</scope>
    <source>
        <strain evidence="4">cv. DH0086</strain>
    </source>
</reference>
<dbReference type="OMA" id="HHARTHR"/>
<dbReference type="Gramene" id="ONK58484">
    <property type="protein sequence ID" value="ONK58484"/>
    <property type="gene ID" value="A4U43_C09F13520"/>
</dbReference>
<dbReference type="Pfam" id="PF22725">
    <property type="entry name" value="GFO_IDH_MocA_C3"/>
    <property type="match status" value="1"/>
</dbReference>
<keyword evidence="4" id="KW-1185">Reference proteome</keyword>